<proteinExistence type="predicted"/>
<dbReference type="Pfam" id="PF03473">
    <property type="entry name" value="MOSC"/>
    <property type="match status" value="1"/>
</dbReference>
<reference evidence="3" key="1">
    <citation type="submission" date="2016-10" db="EMBL/GenBank/DDBJ databases">
        <authorList>
            <person name="Varghese N."/>
            <person name="Submissions S."/>
        </authorList>
    </citation>
    <scope>NUCLEOTIDE SEQUENCE [LARGE SCALE GENOMIC DNA]</scope>
    <source>
        <strain evidence="3">DSM 15282</strain>
    </source>
</reference>
<dbReference type="GO" id="GO:0003824">
    <property type="term" value="F:catalytic activity"/>
    <property type="evidence" value="ECO:0007669"/>
    <property type="project" value="InterPro"/>
</dbReference>
<dbReference type="InterPro" id="IPR005303">
    <property type="entry name" value="MOCOS_middle"/>
</dbReference>
<dbReference type="PANTHER" id="PTHR14237">
    <property type="entry name" value="MOLYBDOPTERIN COFACTOR SULFURASE MOSC"/>
    <property type="match status" value="1"/>
</dbReference>
<dbReference type="STRING" id="226506.SAMN04488519_10127"/>
<dbReference type="GO" id="GO:0030170">
    <property type="term" value="F:pyridoxal phosphate binding"/>
    <property type="evidence" value="ECO:0007669"/>
    <property type="project" value="InterPro"/>
</dbReference>
<keyword evidence="3" id="KW-1185">Reference proteome</keyword>
<evidence type="ECO:0000313" key="3">
    <source>
        <dbReference type="Proteomes" id="UP000199564"/>
    </source>
</evidence>
<dbReference type="PROSITE" id="PS51340">
    <property type="entry name" value="MOSC"/>
    <property type="match status" value="1"/>
</dbReference>
<evidence type="ECO:0000313" key="2">
    <source>
        <dbReference type="EMBL" id="SFN57895.1"/>
    </source>
</evidence>
<organism evidence="2 3">
    <name type="scientific">Algoriphagus ornithinivorans</name>
    <dbReference type="NCBI Taxonomy" id="226506"/>
    <lineage>
        <taxon>Bacteria</taxon>
        <taxon>Pseudomonadati</taxon>
        <taxon>Bacteroidota</taxon>
        <taxon>Cytophagia</taxon>
        <taxon>Cytophagales</taxon>
        <taxon>Cyclobacteriaceae</taxon>
        <taxon>Algoriphagus</taxon>
    </lineage>
</organism>
<gene>
    <name evidence="2" type="ORF">SAMN04488519_10127</name>
</gene>
<feature type="domain" description="MOSC" evidence="1">
    <location>
        <begin position="128"/>
        <end position="268"/>
    </location>
</feature>
<dbReference type="InterPro" id="IPR005302">
    <property type="entry name" value="MoCF_Sase_C"/>
</dbReference>
<evidence type="ECO:0000259" key="1">
    <source>
        <dbReference type="PROSITE" id="PS51340"/>
    </source>
</evidence>
<name>A0A1I5A615_9BACT</name>
<dbReference type="SUPFAM" id="SSF50800">
    <property type="entry name" value="PK beta-barrel domain-like"/>
    <property type="match status" value="1"/>
</dbReference>
<dbReference type="PANTHER" id="PTHR14237:SF19">
    <property type="entry name" value="MITOCHONDRIAL AMIDOXIME REDUCING COMPONENT 1"/>
    <property type="match status" value="1"/>
</dbReference>
<dbReference type="Proteomes" id="UP000199564">
    <property type="component" value="Unassembled WGS sequence"/>
</dbReference>
<accession>A0A1I5A615</accession>
<dbReference type="EMBL" id="FOVW01000001">
    <property type="protein sequence ID" value="SFN57895.1"/>
    <property type="molecule type" value="Genomic_DNA"/>
</dbReference>
<dbReference type="AlphaFoldDB" id="A0A1I5A615"/>
<dbReference type="GO" id="GO:0030151">
    <property type="term" value="F:molybdenum ion binding"/>
    <property type="evidence" value="ECO:0007669"/>
    <property type="project" value="InterPro"/>
</dbReference>
<dbReference type="RefSeq" id="WP_245756332.1">
    <property type="nucleotide sequence ID" value="NZ_FOVW01000001.1"/>
</dbReference>
<dbReference type="Pfam" id="PF03476">
    <property type="entry name" value="MOSC_N"/>
    <property type="match status" value="1"/>
</dbReference>
<sequence>MSQGIFLQDIYIYPIKSLGGIRMEVCRVEERGFQFDRRWMLIDPQGMFVTQREYPQLALLKVQLESDFLRVYSSERPEDYIQIPLILEGYESVEVVVWDDTMLAKKLDPNIDKWFSEKLGMEVHLVKMPETTHRLVSPKYAVNNESVSFADGMPYLLIGQESLDDLNSRLESSVPMDRFRPNLVFSGAKAYEEDSWKTLKVGEVDFQIVKPCARCVMTTIDQENATKSKEPLKTLAGYRTFNNKVLFGQNMVALSHGILKVGDQVSIQ</sequence>
<dbReference type="SUPFAM" id="SSF141673">
    <property type="entry name" value="MOSC N-terminal domain-like"/>
    <property type="match status" value="1"/>
</dbReference>
<dbReference type="InterPro" id="IPR011037">
    <property type="entry name" value="Pyrv_Knase-like_insert_dom_sf"/>
</dbReference>
<protein>
    <recommendedName>
        <fullName evidence="1">MOSC domain-containing protein</fullName>
    </recommendedName>
</protein>